<evidence type="ECO:0000313" key="2">
    <source>
        <dbReference type="Proteomes" id="UP000234323"/>
    </source>
</evidence>
<reference evidence="1 2" key="1">
    <citation type="submission" date="2015-10" db="EMBL/GenBank/DDBJ databases">
        <title>Genome analyses suggest a sexual origin of heterokaryosis in a supposedly ancient asexual fungus.</title>
        <authorList>
            <person name="Ropars J."/>
            <person name="Sedzielewska K."/>
            <person name="Noel J."/>
            <person name="Charron P."/>
            <person name="Farinelli L."/>
            <person name="Marton T."/>
            <person name="Kruger M."/>
            <person name="Pelin A."/>
            <person name="Brachmann A."/>
            <person name="Corradi N."/>
        </authorList>
    </citation>
    <scope>NUCLEOTIDE SEQUENCE [LARGE SCALE GENOMIC DNA]</scope>
    <source>
        <strain evidence="1 2">A4</strain>
    </source>
</reference>
<evidence type="ECO:0000313" key="1">
    <source>
        <dbReference type="EMBL" id="PKY62452.1"/>
    </source>
</evidence>
<dbReference type="EMBL" id="LLXI01007153">
    <property type="protein sequence ID" value="PKY62452.1"/>
    <property type="molecule type" value="Genomic_DNA"/>
</dbReference>
<dbReference type="PROSITE" id="PS51257">
    <property type="entry name" value="PROKAR_LIPOPROTEIN"/>
    <property type="match status" value="1"/>
</dbReference>
<comment type="caution">
    <text evidence="1">The sequence shown here is derived from an EMBL/GenBank/DDBJ whole genome shotgun (WGS) entry which is preliminary data.</text>
</comment>
<sequence length="55" mass="6082">MAGDKPVISWLIGISFSCSNKSLYFQQIRANIPIIINCIPDKFINIIIPTGSSDQ</sequence>
<name>A0A2I1HUA4_9GLOM</name>
<organism evidence="1 2">
    <name type="scientific">Rhizophagus irregularis</name>
    <dbReference type="NCBI Taxonomy" id="588596"/>
    <lineage>
        <taxon>Eukaryota</taxon>
        <taxon>Fungi</taxon>
        <taxon>Fungi incertae sedis</taxon>
        <taxon>Mucoromycota</taxon>
        <taxon>Glomeromycotina</taxon>
        <taxon>Glomeromycetes</taxon>
        <taxon>Glomerales</taxon>
        <taxon>Glomeraceae</taxon>
        <taxon>Rhizophagus</taxon>
    </lineage>
</organism>
<accession>A0A2I1HUA4</accession>
<keyword evidence="2" id="KW-1185">Reference proteome</keyword>
<dbReference type="AlphaFoldDB" id="A0A2I1HUA4"/>
<proteinExistence type="predicted"/>
<protein>
    <submittedName>
        <fullName evidence="1">Uncharacterized protein</fullName>
    </submittedName>
</protein>
<gene>
    <name evidence="1" type="ORF">RhiirA4_488942</name>
</gene>
<dbReference type="Proteomes" id="UP000234323">
    <property type="component" value="Unassembled WGS sequence"/>
</dbReference>